<keyword evidence="3" id="KW-1185">Reference proteome</keyword>
<dbReference type="RefSeq" id="WP_307233326.1">
    <property type="nucleotide sequence ID" value="NZ_JAUSTT010000046.1"/>
</dbReference>
<comment type="caution">
    <text evidence="2">The sequence shown here is derived from an EMBL/GenBank/DDBJ whole genome shotgun (WGS) entry which is preliminary data.</text>
</comment>
<evidence type="ECO:0000313" key="2">
    <source>
        <dbReference type="EMBL" id="MDQ0178470.1"/>
    </source>
</evidence>
<name>A0ABT9X0F3_9BACI</name>
<dbReference type="EMBL" id="JAUSTT010000046">
    <property type="protein sequence ID" value="MDQ0178470.1"/>
    <property type="molecule type" value="Genomic_DNA"/>
</dbReference>
<dbReference type="PROSITE" id="PS50234">
    <property type="entry name" value="VWFA"/>
    <property type="match status" value="1"/>
</dbReference>
<dbReference type="Proteomes" id="UP001223586">
    <property type="component" value="Unassembled WGS sequence"/>
</dbReference>
<gene>
    <name evidence="2" type="ORF">J2S08_004377</name>
</gene>
<dbReference type="InterPro" id="IPR036465">
    <property type="entry name" value="vWFA_dom_sf"/>
</dbReference>
<dbReference type="SUPFAM" id="SSF53300">
    <property type="entry name" value="vWA-like"/>
    <property type="match status" value="1"/>
</dbReference>
<dbReference type="InterPro" id="IPR002035">
    <property type="entry name" value="VWF_A"/>
</dbReference>
<evidence type="ECO:0000313" key="3">
    <source>
        <dbReference type="Proteomes" id="UP001223586"/>
    </source>
</evidence>
<accession>A0ABT9X0F3</accession>
<feature type="domain" description="VWFA" evidence="1">
    <location>
        <begin position="107"/>
        <end position="240"/>
    </location>
</feature>
<reference evidence="2 3" key="1">
    <citation type="submission" date="2023-07" db="EMBL/GenBank/DDBJ databases">
        <title>Genomic Encyclopedia of Type Strains, Phase IV (KMG-IV): sequencing the most valuable type-strain genomes for metagenomic binning, comparative biology and taxonomic classification.</title>
        <authorList>
            <person name="Goeker M."/>
        </authorList>
    </citation>
    <scope>NUCLEOTIDE SEQUENCE [LARGE SCALE GENOMIC DNA]</scope>
    <source>
        <strain evidence="2 3">DSM 23837</strain>
    </source>
</reference>
<organism evidence="2 3">
    <name type="scientific">Bacillus chungangensis</name>
    <dbReference type="NCBI Taxonomy" id="587633"/>
    <lineage>
        <taxon>Bacteria</taxon>
        <taxon>Bacillati</taxon>
        <taxon>Bacillota</taxon>
        <taxon>Bacilli</taxon>
        <taxon>Bacillales</taxon>
        <taxon>Bacillaceae</taxon>
        <taxon>Bacillus</taxon>
    </lineage>
</organism>
<sequence length="345" mass="38800">MPQLRTVMNAIKKIDLFIKDIRKGMSHAHPYSVDALRQYLDELEYVRDMIMNAGLESGENVDSLLFKLRECNRDCLSPAYSGKPQVLPYPYPVPEPWTPPVTVSGVNIIFVVDVSDSMFEGGGLERGGRVNNLLVAITNEIQRQANSAQIPCKVSLVGYSDPTDKEGKNRPIFYEIILNKSLNISNLAQAFYSINPNKWARGGDHPESGMTALYKTIDTVIDKSIVNGKPVENSVILVSDERQKMNNSQHPPHPRFPEVTLAQVTAKFDQVGIKNRYALIPMTRGYTQTPSKVAGTKAIVGNVNWNKDTQKFFRQCREYWNASNLNDVQDWVTWTLDPTKVPKGL</sequence>
<proteinExistence type="predicted"/>
<protein>
    <recommendedName>
        <fullName evidence="1">VWFA domain-containing protein</fullName>
    </recommendedName>
</protein>
<dbReference type="Gene3D" id="3.40.50.410">
    <property type="entry name" value="von Willebrand factor, type A domain"/>
    <property type="match status" value="1"/>
</dbReference>
<evidence type="ECO:0000259" key="1">
    <source>
        <dbReference type="PROSITE" id="PS50234"/>
    </source>
</evidence>